<dbReference type="AlphaFoldDB" id="Q6ILU8"/>
<sequence>MANCVSMYQPTKIVNEAINMPQKENTHCQQLPGFYVFIQVEEPPARQPPTEPPHHILPHCVNMLATNYEKQHLLWPVVRRMLHVQQQHQPHQQLWRRSDTEFAF</sequence>
<dbReference type="EMBL" id="BK001918">
    <property type="protein sequence ID" value="DAA02764.1"/>
    <property type="molecule type" value="Genomic_DNA"/>
</dbReference>
<gene>
    <name evidence="1" type="ORF">HDC08294</name>
</gene>
<organism evidence="1">
    <name type="scientific">Drosophila melanogaster</name>
    <name type="common">Fruit fly</name>
    <dbReference type="NCBI Taxonomy" id="7227"/>
    <lineage>
        <taxon>Eukaryota</taxon>
        <taxon>Metazoa</taxon>
        <taxon>Ecdysozoa</taxon>
        <taxon>Arthropoda</taxon>
        <taxon>Hexapoda</taxon>
        <taxon>Insecta</taxon>
        <taxon>Pterygota</taxon>
        <taxon>Neoptera</taxon>
        <taxon>Endopterygota</taxon>
        <taxon>Diptera</taxon>
        <taxon>Brachycera</taxon>
        <taxon>Muscomorpha</taxon>
        <taxon>Ephydroidea</taxon>
        <taxon>Drosophilidae</taxon>
        <taxon>Drosophila</taxon>
        <taxon>Sophophora</taxon>
    </lineage>
</organism>
<accession>Q6ILU8</accession>
<name>Q6ILU8_DROME</name>
<protein>
    <submittedName>
        <fullName evidence="1">HDC08294</fullName>
    </submittedName>
</protein>
<reference evidence="1" key="1">
    <citation type="journal article" date="2003" name="Genome Biol.">
        <title>An integrated gene annotation and transcriptional profiling approach towards the full gene content of the Drosophila genome.</title>
        <authorList>
            <person name="Hild M."/>
            <person name="Beckmann B."/>
            <person name="Haas S.A."/>
            <person name="Koch B."/>
            <person name="Solovyev V."/>
            <person name="Busold C."/>
            <person name="Fellenberg K."/>
            <person name="Boutros M."/>
            <person name="Vingron M."/>
            <person name="Sauer F."/>
            <person name="Hoheisel J.D."/>
            <person name="Paro R."/>
        </authorList>
    </citation>
    <scope>NUCLEOTIDE SEQUENCE</scope>
</reference>
<evidence type="ECO:0000313" key="1">
    <source>
        <dbReference type="EMBL" id="DAA02764.1"/>
    </source>
</evidence>
<proteinExistence type="predicted"/>